<organism evidence="1">
    <name type="scientific">Rhizophora mucronata</name>
    <name type="common">Asiatic mangrove</name>
    <dbReference type="NCBI Taxonomy" id="61149"/>
    <lineage>
        <taxon>Eukaryota</taxon>
        <taxon>Viridiplantae</taxon>
        <taxon>Streptophyta</taxon>
        <taxon>Embryophyta</taxon>
        <taxon>Tracheophyta</taxon>
        <taxon>Spermatophyta</taxon>
        <taxon>Magnoliopsida</taxon>
        <taxon>eudicotyledons</taxon>
        <taxon>Gunneridae</taxon>
        <taxon>Pentapetalae</taxon>
        <taxon>rosids</taxon>
        <taxon>fabids</taxon>
        <taxon>Malpighiales</taxon>
        <taxon>Rhizophoraceae</taxon>
        <taxon>Rhizophora</taxon>
    </lineage>
</organism>
<reference evidence="1" key="1">
    <citation type="submission" date="2018-02" db="EMBL/GenBank/DDBJ databases">
        <title>Rhizophora mucronata_Transcriptome.</title>
        <authorList>
            <person name="Meera S.P."/>
            <person name="Sreeshan A."/>
            <person name="Augustine A."/>
        </authorList>
    </citation>
    <scope>NUCLEOTIDE SEQUENCE</scope>
    <source>
        <tissue evidence="1">Leaf</tissue>
    </source>
</reference>
<dbReference type="AlphaFoldDB" id="A0A2P2NG33"/>
<name>A0A2P2NG33_RHIMU</name>
<protein>
    <submittedName>
        <fullName evidence="1">Uncharacterized protein</fullName>
    </submittedName>
</protein>
<evidence type="ECO:0000313" key="1">
    <source>
        <dbReference type="EMBL" id="MBX41442.1"/>
    </source>
</evidence>
<dbReference type="EMBL" id="GGEC01060958">
    <property type="protein sequence ID" value="MBX41442.1"/>
    <property type="molecule type" value="Transcribed_RNA"/>
</dbReference>
<accession>A0A2P2NG33</accession>
<proteinExistence type="predicted"/>
<sequence>MARLASFCVPRKKKRSRSVRGLIERMEIEKTEESGENGRKKGV</sequence>